<name>A0A061SMH9_9RHOB</name>
<evidence type="ECO:0000256" key="4">
    <source>
        <dbReference type="HAMAP-Rule" id="MF_01107"/>
    </source>
</evidence>
<comment type="catalytic activity">
    <reaction evidence="4">
        <text>N(2)-acetyl-L-ornithine + 2-oxoglutarate = N-acetyl-L-glutamate 5-semialdehyde + L-glutamate</text>
        <dbReference type="Rhea" id="RHEA:18049"/>
        <dbReference type="ChEBI" id="CHEBI:16810"/>
        <dbReference type="ChEBI" id="CHEBI:29123"/>
        <dbReference type="ChEBI" id="CHEBI:29985"/>
        <dbReference type="ChEBI" id="CHEBI:57805"/>
        <dbReference type="EC" id="2.6.1.11"/>
    </reaction>
</comment>
<feature type="binding site" evidence="4">
    <location>
        <position position="272"/>
    </location>
    <ligand>
        <name>pyridoxal 5'-phosphate</name>
        <dbReference type="ChEBI" id="CHEBI:597326"/>
    </ligand>
</feature>
<protein>
    <recommendedName>
        <fullName evidence="4">Acetylornithine aminotransferase</fullName>
        <shortName evidence="4">ACOAT</shortName>
        <ecNumber evidence="4">2.6.1.11</ecNumber>
    </recommendedName>
</protein>
<dbReference type="RefSeq" id="WP_037908126.1">
    <property type="nucleotide sequence ID" value="NZ_JEMU01000008.1"/>
</dbReference>
<keyword evidence="6" id="KW-1185">Reference proteome</keyword>
<comment type="subcellular location">
    <subcellularLocation>
        <location evidence="4">Cytoplasm</location>
    </subcellularLocation>
</comment>
<evidence type="ECO:0000256" key="3">
    <source>
        <dbReference type="ARBA" id="ARBA00022898"/>
    </source>
</evidence>
<evidence type="ECO:0000256" key="1">
    <source>
        <dbReference type="ARBA" id="ARBA00022576"/>
    </source>
</evidence>
<dbReference type="SUPFAM" id="SSF53383">
    <property type="entry name" value="PLP-dependent transferases"/>
    <property type="match status" value="1"/>
</dbReference>
<dbReference type="HAMAP" id="MF_01107">
    <property type="entry name" value="ArgD_aminotrans_3"/>
    <property type="match status" value="1"/>
</dbReference>
<feature type="binding site" evidence="4">
    <location>
        <position position="132"/>
    </location>
    <ligand>
        <name>N(2)-acetyl-L-ornithine</name>
        <dbReference type="ChEBI" id="CHEBI:57805"/>
    </ligand>
</feature>
<dbReference type="CDD" id="cd00610">
    <property type="entry name" value="OAT_like"/>
    <property type="match status" value="1"/>
</dbReference>
<dbReference type="InterPro" id="IPR004636">
    <property type="entry name" value="AcOrn/SuccOrn_fam"/>
</dbReference>
<dbReference type="FunFam" id="3.40.640.10:FF:000004">
    <property type="entry name" value="Acetylornithine aminotransferase"/>
    <property type="match status" value="1"/>
</dbReference>
<comment type="miscellaneous">
    <text evidence="4">May also have succinyldiaminopimelate aminotransferase activity, thus carrying out the corresponding step in lysine biosynthesis.</text>
</comment>
<dbReference type="InterPro" id="IPR005814">
    <property type="entry name" value="Aminotrans_3"/>
</dbReference>
<keyword evidence="4" id="KW-0028">Amino-acid biosynthesis</keyword>
<dbReference type="PIRSF" id="PIRSF000521">
    <property type="entry name" value="Transaminase_4ab_Lys_Orn"/>
    <property type="match status" value="1"/>
</dbReference>
<dbReference type="InterPro" id="IPR015424">
    <property type="entry name" value="PyrdxlP-dep_Trfase"/>
</dbReference>
<keyword evidence="3 4" id="KW-0663">Pyridoxal phosphate</keyword>
<dbReference type="GO" id="GO:0003992">
    <property type="term" value="F:N2-acetyl-L-ornithine:2-oxoglutarate 5-aminotransferase activity"/>
    <property type="evidence" value="ECO:0007669"/>
    <property type="project" value="UniProtKB-UniRule"/>
</dbReference>
<dbReference type="Pfam" id="PF00202">
    <property type="entry name" value="Aminotran_3"/>
    <property type="match status" value="1"/>
</dbReference>
<dbReference type="PANTHER" id="PTHR11986:SF113">
    <property type="entry name" value="SUCCINYLORNITHINE TRANSAMINASE"/>
    <property type="match status" value="1"/>
</dbReference>
<feature type="binding site" evidence="4">
    <location>
        <begin position="96"/>
        <end position="97"/>
    </location>
    <ligand>
        <name>pyridoxal 5'-phosphate</name>
        <dbReference type="ChEBI" id="CHEBI:597326"/>
    </ligand>
</feature>
<comment type="subunit">
    <text evidence="4">Homodimer.</text>
</comment>
<dbReference type="Gene3D" id="3.90.1150.10">
    <property type="entry name" value="Aspartate Aminotransferase, domain 1"/>
    <property type="match status" value="1"/>
</dbReference>
<comment type="pathway">
    <text evidence="4">Amino-acid biosynthesis; L-arginine biosynthesis; N(2)-acetyl-L-ornithine from L-glutamate: step 4/4.</text>
</comment>
<dbReference type="eggNOG" id="COG4992">
    <property type="taxonomic scope" value="Bacteria"/>
</dbReference>
<keyword evidence="2 4" id="KW-0808">Transferase</keyword>
<keyword evidence="1 4" id="KW-0032">Aminotransferase</keyword>
<evidence type="ECO:0000256" key="2">
    <source>
        <dbReference type="ARBA" id="ARBA00022679"/>
    </source>
</evidence>
<dbReference type="InterPro" id="IPR015422">
    <property type="entry name" value="PyrdxlP-dep_Trfase_small"/>
</dbReference>
<gene>
    <name evidence="4" type="primary">argD</name>
    <name evidence="5" type="ORF">PM02_10620</name>
</gene>
<dbReference type="STRING" id="83219.PM02_10620"/>
<evidence type="ECO:0000313" key="6">
    <source>
        <dbReference type="Proteomes" id="UP000027337"/>
    </source>
</evidence>
<comment type="caution">
    <text evidence="5">The sequence shown here is derived from an EMBL/GenBank/DDBJ whole genome shotgun (WGS) entry which is preliminary data.</text>
</comment>
<comment type="cofactor">
    <cofactor evidence="4">
        <name>pyridoxal 5'-phosphate</name>
        <dbReference type="ChEBI" id="CHEBI:597326"/>
    </cofactor>
    <text evidence="4">Binds 1 pyridoxal phosphate per subunit.</text>
</comment>
<feature type="binding site" evidence="4">
    <location>
        <position position="271"/>
    </location>
    <ligand>
        <name>N(2)-acetyl-L-ornithine</name>
        <dbReference type="ChEBI" id="CHEBI:57805"/>
    </ligand>
</feature>
<dbReference type="EC" id="2.6.1.11" evidence="4"/>
<dbReference type="InterPro" id="IPR015421">
    <property type="entry name" value="PyrdxlP-dep_Trfase_major"/>
</dbReference>
<feature type="modified residue" description="N6-(pyridoxal phosphate)lysine" evidence="4">
    <location>
        <position position="243"/>
    </location>
</feature>
<dbReference type="EMBL" id="JEMU01000008">
    <property type="protein sequence ID" value="KAJ02921.1"/>
    <property type="molecule type" value="Genomic_DNA"/>
</dbReference>
<dbReference type="InterPro" id="IPR049704">
    <property type="entry name" value="Aminotrans_3_PPA_site"/>
</dbReference>
<dbReference type="InterPro" id="IPR050103">
    <property type="entry name" value="Class-III_PLP-dep_AT"/>
</dbReference>
<dbReference type="GO" id="GO:0042802">
    <property type="term" value="F:identical protein binding"/>
    <property type="evidence" value="ECO:0007669"/>
    <property type="project" value="TreeGrafter"/>
</dbReference>
<dbReference type="AlphaFoldDB" id="A0A061SMH9"/>
<dbReference type="GO" id="GO:0030170">
    <property type="term" value="F:pyridoxal phosphate binding"/>
    <property type="evidence" value="ECO:0007669"/>
    <property type="project" value="InterPro"/>
</dbReference>
<reference evidence="5 6" key="1">
    <citation type="journal article" date="2014" name="Genome Announc.">
        <title>Draft Genome Sequences of Two Isolates of the Roseobacter Group, Sulfitobacter sp. Strains 3SOLIMAR09 and 1FIGIMAR09, from Harbors of Mallorca Island (Mediterranean Sea).</title>
        <authorList>
            <person name="Mas-Llado M."/>
            <person name="Pina-Villalonga J.M."/>
            <person name="Brunet-Galmes I."/>
            <person name="Nogales B."/>
            <person name="Bosch R."/>
        </authorList>
    </citation>
    <scope>NUCLEOTIDE SEQUENCE [LARGE SCALE GENOMIC DNA]</scope>
    <source>
        <strain evidence="5 6">1FIGIMAR09</strain>
    </source>
</reference>
<feature type="binding site" evidence="4">
    <location>
        <position position="129"/>
    </location>
    <ligand>
        <name>pyridoxal 5'-phosphate</name>
        <dbReference type="ChEBI" id="CHEBI:597326"/>
    </ligand>
</feature>
<evidence type="ECO:0000313" key="5">
    <source>
        <dbReference type="EMBL" id="KAJ02921.1"/>
    </source>
</evidence>
<dbReference type="PANTHER" id="PTHR11986">
    <property type="entry name" value="AMINOTRANSFERASE CLASS III"/>
    <property type="match status" value="1"/>
</dbReference>
<dbReference type="PROSITE" id="PS00600">
    <property type="entry name" value="AA_TRANSFER_CLASS_3"/>
    <property type="match status" value="1"/>
</dbReference>
<comment type="similarity">
    <text evidence="4">Belongs to the class-III pyridoxal-phosphate-dependent aminotransferase family. ArgD subfamily.</text>
</comment>
<feature type="binding site" evidence="4">
    <location>
        <begin position="214"/>
        <end position="217"/>
    </location>
    <ligand>
        <name>pyridoxal 5'-phosphate</name>
        <dbReference type="ChEBI" id="CHEBI:597326"/>
    </ligand>
</feature>
<proteinExistence type="inferred from homology"/>
<dbReference type="NCBIfam" id="NF002325">
    <property type="entry name" value="PRK01278.1"/>
    <property type="match status" value="1"/>
</dbReference>
<dbReference type="GO" id="GO:0006526">
    <property type="term" value="P:L-arginine biosynthetic process"/>
    <property type="evidence" value="ECO:0007669"/>
    <property type="project" value="UniProtKB-UniRule"/>
</dbReference>
<dbReference type="Gene3D" id="3.40.640.10">
    <property type="entry name" value="Type I PLP-dependent aspartate aminotransferase-like (Major domain)"/>
    <property type="match status" value="1"/>
</dbReference>
<dbReference type="Proteomes" id="UP000027337">
    <property type="component" value="Unassembled WGS sequence"/>
</dbReference>
<sequence length="390" mass="40711">MISSVLPTYSRAPLSFVSGQGSWLIEADGRRFLDLGAGIAVNALGHAHPALVEALTVQAGTLWHTSNLYQIPQQQALADKLVDNSFADTVFFTNSGTESCELAVKMARKYFYDKGQPERVEIITFSGSFHGRSSAGIAAAGSEKMTTGFGPLLPGFVHLDFGDHEALQAAITEKTAGILVEPVQGEGGIRPLPDACLKGLRDLCDEHGILMMLDEVQCGVGRTGKLFAHEWAGVGADIMMVAKGIGGGFPLGAVLATEEAASGMTAGTHGSTYGGNPLGCAVGNAVIDIVADPAFLAEVNRKAGLLRQKLEGLIASHPDVFEEVRGSGLMLGIKCKAVNADVVKAGYDAEVITVPAADNVIRLLPALNISDDEIAEAVTRLDRAATSLGA</sequence>
<dbReference type="GO" id="GO:0005737">
    <property type="term" value="C:cytoplasm"/>
    <property type="evidence" value="ECO:0007669"/>
    <property type="project" value="UniProtKB-SubCell"/>
</dbReference>
<dbReference type="UniPathway" id="UPA00068">
    <property type="reaction ID" value="UER00109"/>
</dbReference>
<keyword evidence="4" id="KW-0963">Cytoplasm</keyword>
<keyword evidence="4" id="KW-0055">Arginine biosynthesis</keyword>
<accession>A0A061SMH9</accession>
<organism evidence="5 6">
    <name type="scientific">Sulfitobacter mediterraneus</name>
    <dbReference type="NCBI Taxonomy" id="83219"/>
    <lineage>
        <taxon>Bacteria</taxon>
        <taxon>Pseudomonadati</taxon>
        <taxon>Pseudomonadota</taxon>
        <taxon>Alphaproteobacteria</taxon>
        <taxon>Rhodobacterales</taxon>
        <taxon>Roseobacteraceae</taxon>
        <taxon>Sulfitobacter</taxon>
    </lineage>
</organism>
<dbReference type="NCBIfam" id="TIGR00707">
    <property type="entry name" value="argD"/>
    <property type="match status" value="1"/>
</dbReference>